<dbReference type="Gene3D" id="3.90.550.50">
    <property type="match status" value="1"/>
</dbReference>
<dbReference type="Proteomes" id="UP000016932">
    <property type="component" value="Unassembled WGS sequence"/>
</dbReference>
<dbReference type="GO" id="GO:0016740">
    <property type="term" value="F:transferase activity"/>
    <property type="evidence" value="ECO:0007669"/>
    <property type="project" value="UniProtKB-KW"/>
</dbReference>
<accession>N1Q6R3</accession>
<gene>
    <name evidence="2" type="ORF">MYCFIDRAFT_209733</name>
</gene>
<evidence type="ECO:0000313" key="2">
    <source>
        <dbReference type="EMBL" id="EME88190.1"/>
    </source>
</evidence>
<keyword evidence="1" id="KW-0812">Transmembrane</keyword>
<dbReference type="PANTHER" id="PTHR10811">
    <property type="entry name" value="FRINGE-RELATED"/>
    <property type="match status" value="1"/>
</dbReference>
<evidence type="ECO:0000313" key="3">
    <source>
        <dbReference type="Proteomes" id="UP000016932"/>
    </source>
</evidence>
<dbReference type="KEGG" id="pfj:MYCFIDRAFT_209733"/>
<evidence type="ECO:0000256" key="1">
    <source>
        <dbReference type="SAM" id="Phobius"/>
    </source>
</evidence>
<organism evidence="2 3">
    <name type="scientific">Pseudocercospora fijiensis (strain CIRAD86)</name>
    <name type="common">Black leaf streak disease fungus</name>
    <name type="synonym">Mycosphaerella fijiensis</name>
    <dbReference type="NCBI Taxonomy" id="383855"/>
    <lineage>
        <taxon>Eukaryota</taxon>
        <taxon>Fungi</taxon>
        <taxon>Dikarya</taxon>
        <taxon>Ascomycota</taxon>
        <taxon>Pezizomycotina</taxon>
        <taxon>Dothideomycetes</taxon>
        <taxon>Dothideomycetidae</taxon>
        <taxon>Mycosphaerellales</taxon>
        <taxon>Mycosphaerellaceae</taxon>
        <taxon>Pseudocercospora</taxon>
    </lineage>
</organism>
<keyword evidence="1" id="KW-1133">Transmembrane helix</keyword>
<dbReference type="OrthoDB" id="414175at2759"/>
<dbReference type="GeneID" id="19336878"/>
<keyword evidence="2" id="KW-0808">Transferase</keyword>
<keyword evidence="1" id="KW-0472">Membrane</keyword>
<sequence length="505" mass="57167">MQIPAACAARSPPRMQVIAAATLVLVFFYFVFIPSGIHRPLGTARWQQISAPLQASNITLDIELLKQLQVPPKFSYQRHCISARERNGLKRESLVEIQDPIFAGARPVDISLDDDFKPQPDSRSILPPCQTAVEIDVPDFSSQLSSSTEALMLGVATSLKRIEQSLPTFSRWLSNTGSPLLVLLVDHPDLSKIEADLRRVRSQAETLQIELIFEGYQHNFEHDSEGLKNFGLATALDKHRRESTRWFGIIDDDTFFLSLPRMLDALQPFDSNKNWYIGALTEGHTRIAKEGFKAWGGAGFFVSPPLMRTLAENAVECTPLDQFFGDILWRDCIMEVTSPTVHLTELRGLNQMDLWGDLSGWYEAGFSPILTVHHWKSWHFYPVAMAHVVSDVAGPDSFLQRYLFGNNTVLTNGYSISEYPKGLPDLNLVELTMTEDVNVNRPPPQLEFHHSMGHTRPALELGRDKIQWKFKHSVMTSEGTVRQFYVKKENDERDVSVIEVDWSKS</sequence>
<dbReference type="eggNOG" id="KOG2246">
    <property type="taxonomic scope" value="Eukaryota"/>
</dbReference>
<protein>
    <submittedName>
        <fullName evidence="2">Glycosyltransferase family 31 protein</fullName>
    </submittedName>
</protein>
<proteinExistence type="predicted"/>
<keyword evidence="3" id="KW-1185">Reference proteome</keyword>
<dbReference type="AlphaFoldDB" id="N1Q6R3"/>
<dbReference type="InterPro" id="IPR006740">
    <property type="entry name" value="DUF604"/>
</dbReference>
<dbReference type="HOGENOM" id="CLU_024640_0_1_1"/>
<feature type="transmembrane region" description="Helical" evidence="1">
    <location>
        <begin position="17"/>
        <end position="37"/>
    </location>
</feature>
<dbReference type="VEuPathDB" id="FungiDB:MYCFIDRAFT_209733"/>
<dbReference type="EMBL" id="KB446555">
    <property type="protein sequence ID" value="EME88190.1"/>
    <property type="molecule type" value="Genomic_DNA"/>
</dbReference>
<dbReference type="RefSeq" id="XP_007921330.1">
    <property type="nucleotide sequence ID" value="XM_007923139.1"/>
</dbReference>
<name>N1Q6R3_PSEFD</name>
<reference evidence="2 3" key="1">
    <citation type="journal article" date="2012" name="PLoS Pathog.">
        <title>Diverse lifestyles and strategies of plant pathogenesis encoded in the genomes of eighteen Dothideomycetes fungi.</title>
        <authorList>
            <person name="Ohm R.A."/>
            <person name="Feau N."/>
            <person name="Henrissat B."/>
            <person name="Schoch C.L."/>
            <person name="Horwitz B.A."/>
            <person name="Barry K.W."/>
            <person name="Condon B.J."/>
            <person name="Copeland A.C."/>
            <person name="Dhillon B."/>
            <person name="Glaser F."/>
            <person name="Hesse C.N."/>
            <person name="Kosti I."/>
            <person name="LaButti K."/>
            <person name="Lindquist E.A."/>
            <person name="Lucas S."/>
            <person name="Salamov A.A."/>
            <person name="Bradshaw R.E."/>
            <person name="Ciuffetti L."/>
            <person name="Hamelin R.C."/>
            <person name="Kema G.H.J."/>
            <person name="Lawrence C."/>
            <person name="Scott J.A."/>
            <person name="Spatafora J.W."/>
            <person name="Turgeon B.G."/>
            <person name="de Wit P.J.G.M."/>
            <person name="Zhong S."/>
            <person name="Goodwin S.B."/>
            <person name="Grigoriev I.V."/>
        </authorList>
    </citation>
    <scope>NUCLEOTIDE SEQUENCE [LARGE SCALE GENOMIC DNA]</scope>
    <source>
        <strain evidence="2 3">CIRAD86</strain>
    </source>
</reference>
<dbReference type="Pfam" id="PF04646">
    <property type="entry name" value="DUF604"/>
    <property type="match status" value="1"/>
</dbReference>